<comment type="caution">
    <text evidence="5">The sequence shown here is derived from an EMBL/GenBank/DDBJ whole genome shotgun (WGS) entry which is preliminary data.</text>
</comment>
<dbReference type="CDD" id="cd00035">
    <property type="entry name" value="ChtBD1"/>
    <property type="match status" value="1"/>
</dbReference>
<organism evidence="5 6">
    <name type="scientific">Apiospora arundinis</name>
    <dbReference type="NCBI Taxonomy" id="335852"/>
    <lineage>
        <taxon>Eukaryota</taxon>
        <taxon>Fungi</taxon>
        <taxon>Dikarya</taxon>
        <taxon>Ascomycota</taxon>
        <taxon>Pezizomycotina</taxon>
        <taxon>Sordariomycetes</taxon>
        <taxon>Xylariomycetidae</taxon>
        <taxon>Amphisphaeriales</taxon>
        <taxon>Apiosporaceae</taxon>
        <taxon>Apiospora</taxon>
    </lineage>
</organism>
<evidence type="ECO:0000256" key="3">
    <source>
        <dbReference type="PROSITE-ProRule" id="PRU00261"/>
    </source>
</evidence>
<keyword evidence="6" id="KW-1185">Reference proteome</keyword>
<dbReference type="InterPro" id="IPR036861">
    <property type="entry name" value="Endochitinase-like_sf"/>
</dbReference>
<evidence type="ECO:0000256" key="1">
    <source>
        <dbReference type="ARBA" id="ARBA00022669"/>
    </source>
</evidence>
<dbReference type="Pfam" id="PF00187">
    <property type="entry name" value="Chitin_bind_1"/>
    <property type="match status" value="1"/>
</dbReference>
<feature type="disulfide bond" evidence="3">
    <location>
        <begin position="95"/>
        <end position="107"/>
    </location>
</feature>
<dbReference type="EMBL" id="JAPCWZ010000004">
    <property type="protein sequence ID" value="KAK8868367.1"/>
    <property type="molecule type" value="Genomic_DNA"/>
</dbReference>
<dbReference type="Proteomes" id="UP001390339">
    <property type="component" value="Unassembled WGS sequence"/>
</dbReference>
<keyword evidence="1 3" id="KW-0147">Chitin-binding</keyword>
<dbReference type="Gene3D" id="3.30.60.10">
    <property type="entry name" value="Endochitinase-like"/>
    <property type="match status" value="1"/>
</dbReference>
<dbReference type="SMART" id="SM00270">
    <property type="entry name" value="ChtBD1"/>
    <property type="match status" value="1"/>
</dbReference>
<evidence type="ECO:0000259" key="4">
    <source>
        <dbReference type="PROSITE" id="PS50941"/>
    </source>
</evidence>
<proteinExistence type="predicted"/>
<reference evidence="5 6" key="1">
    <citation type="journal article" date="2024" name="IMA Fungus">
        <title>Apiospora arundinis, a panoply of carbohydrate-active enzymes and secondary metabolites.</title>
        <authorList>
            <person name="Sorensen T."/>
            <person name="Petersen C."/>
            <person name="Muurmann A.T."/>
            <person name="Christiansen J.V."/>
            <person name="Brundto M.L."/>
            <person name="Overgaard C.K."/>
            <person name="Boysen A.T."/>
            <person name="Wollenberg R.D."/>
            <person name="Larsen T.O."/>
            <person name="Sorensen J.L."/>
            <person name="Nielsen K.L."/>
            <person name="Sondergaard T.E."/>
        </authorList>
    </citation>
    <scope>NUCLEOTIDE SEQUENCE [LARGE SCALE GENOMIC DNA]</scope>
    <source>
        <strain evidence="5 6">AAU 773</strain>
    </source>
</reference>
<dbReference type="PROSITE" id="PS50941">
    <property type="entry name" value="CHIT_BIND_I_2"/>
    <property type="match status" value="1"/>
</dbReference>
<accession>A0ABR2IU64</accession>
<keyword evidence="2 3" id="KW-1015">Disulfide bond</keyword>
<evidence type="ECO:0000313" key="6">
    <source>
        <dbReference type="Proteomes" id="UP001390339"/>
    </source>
</evidence>
<evidence type="ECO:0000256" key="2">
    <source>
        <dbReference type="ARBA" id="ARBA00023157"/>
    </source>
</evidence>
<dbReference type="PROSITE" id="PS00026">
    <property type="entry name" value="CHIT_BIND_I_1"/>
    <property type="match status" value="1"/>
</dbReference>
<protein>
    <submittedName>
        <fullName evidence="5">Carbohydrate-binding module family 18 protein</fullName>
    </submittedName>
</protein>
<dbReference type="InterPro" id="IPR001002">
    <property type="entry name" value="Chitin-bd_1"/>
</dbReference>
<feature type="disulfide bond" evidence="3">
    <location>
        <begin position="100"/>
        <end position="114"/>
    </location>
</feature>
<gene>
    <name evidence="5" type="ORF">PGQ11_006945</name>
</gene>
<evidence type="ECO:0000313" key="5">
    <source>
        <dbReference type="EMBL" id="KAK8868367.1"/>
    </source>
</evidence>
<sequence length="159" mass="16999">MCMCVRDGHILQAFGICQDKPMRYHQHQYLDHHLQPHNMQLKGFIDLALPLSCLLLVLAPVTALPTNDVAEGAVSTHPTTPDGTCGPATSGGYACKEGYCCSKWGYCGVTDEYCGSGCNAEYGQCSTPHPLSPNGSCGPNSAGPYQCAEGNCCSSYGWW</sequence>
<feature type="domain" description="Chitin-binding type-1" evidence="4">
    <location>
        <begin position="82"/>
        <end position="127"/>
    </location>
</feature>
<dbReference type="InterPro" id="IPR018371">
    <property type="entry name" value="Chitin-binding_1_CS"/>
</dbReference>
<dbReference type="SUPFAM" id="SSF57016">
    <property type="entry name" value="Plant lectins/antimicrobial peptides"/>
    <property type="match status" value="1"/>
</dbReference>
<dbReference type="PANTHER" id="PTHR47849">
    <property type="entry name" value="CHITIN-BINDING LECTIN 1"/>
    <property type="match status" value="1"/>
</dbReference>
<comment type="caution">
    <text evidence="3">Lacks conserved residue(s) required for the propagation of feature annotation.</text>
</comment>
<name>A0ABR2IU64_9PEZI</name>